<dbReference type="RefSeq" id="XP_016709017.2">
    <property type="nucleotide sequence ID" value="XM_016853528.2"/>
</dbReference>
<dbReference type="STRING" id="3635.A0A1U8L2Z8"/>
<dbReference type="GO" id="GO:0080153">
    <property type="term" value="P:negative regulation of reductive pentose-phosphate cycle"/>
    <property type="evidence" value="ECO:0000318"/>
    <property type="project" value="GO_Central"/>
</dbReference>
<dbReference type="Proteomes" id="UP000818029">
    <property type="component" value="Chromosome A11"/>
</dbReference>
<keyword evidence="3" id="KW-1185">Reference proteome</keyword>
<dbReference type="PANTHER" id="PTHR33921">
    <property type="entry name" value="CALVIN CYCLE PROTEIN CP12-2, CHLOROPLASTIC"/>
    <property type="match status" value="1"/>
</dbReference>
<reference evidence="3" key="1">
    <citation type="journal article" date="2020" name="Nat. Genet.">
        <title>Genomic diversifications of five Gossypium allopolyploid species and their impact on cotton improvement.</title>
        <authorList>
            <person name="Chen Z.J."/>
            <person name="Sreedasyam A."/>
            <person name="Ando A."/>
            <person name="Song Q."/>
            <person name="De Santiago L.M."/>
            <person name="Hulse-Kemp A.M."/>
            <person name="Ding M."/>
            <person name="Ye W."/>
            <person name="Kirkbride R.C."/>
            <person name="Jenkins J."/>
            <person name="Plott C."/>
            <person name="Lovell J."/>
            <person name="Lin Y.M."/>
            <person name="Vaughn R."/>
            <person name="Liu B."/>
            <person name="Simpson S."/>
            <person name="Scheffler B.E."/>
            <person name="Wen L."/>
            <person name="Saski C.A."/>
            <person name="Grover C.E."/>
            <person name="Hu G."/>
            <person name="Conover J.L."/>
            <person name="Carlson J.W."/>
            <person name="Shu S."/>
            <person name="Boston L.B."/>
            <person name="Williams M."/>
            <person name="Peterson D.G."/>
            <person name="McGee K."/>
            <person name="Jones D.C."/>
            <person name="Wendel J.F."/>
            <person name="Stelly D.M."/>
            <person name="Grimwood J."/>
            <person name="Schmutz J."/>
        </authorList>
    </citation>
    <scope>NUCLEOTIDE SEQUENCE [LARGE SCALE GENOMIC DNA]</scope>
    <source>
        <strain evidence="3">cv. TM-1</strain>
    </source>
</reference>
<dbReference type="GeneID" id="107923324"/>
<evidence type="ECO:0000313" key="3">
    <source>
        <dbReference type="Proteomes" id="UP000818029"/>
    </source>
</evidence>
<feature type="disulfide bond" evidence="1">
    <location>
        <begin position="135"/>
        <end position="144"/>
    </location>
</feature>
<dbReference type="PANTHER" id="PTHR33921:SF15">
    <property type="entry name" value="CALVIN CYCLE PROTEIN CP12-2, CHLOROPLASTIC"/>
    <property type="match status" value="1"/>
</dbReference>
<gene>
    <name evidence="4" type="primary">LOC107923324</name>
</gene>
<dbReference type="InterPro" id="IPR039314">
    <property type="entry name" value="CP12-like"/>
</dbReference>
<keyword evidence="1" id="KW-1015">Disulfide bond</keyword>
<dbReference type="Pfam" id="PF02672">
    <property type="entry name" value="CP12"/>
    <property type="match status" value="1"/>
</dbReference>
<dbReference type="SMR" id="A0A1U8L2Z8"/>
<dbReference type="SMART" id="SM01093">
    <property type="entry name" value="CP12"/>
    <property type="match status" value="1"/>
</dbReference>
<evidence type="ECO:0000256" key="1">
    <source>
        <dbReference type="PIRSR" id="PIRSR639314-50"/>
    </source>
</evidence>
<evidence type="ECO:0000259" key="2">
    <source>
        <dbReference type="SMART" id="SM01093"/>
    </source>
</evidence>
<dbReference type="InterPro" id="IPR003823">
    <property type="entry name" value="CP12_dom"/>
</dbReference>
<dbReference type="PaxDb" id="3635-A0A1U8L2Z8"/>
<reference evidence="4" key="2">
    <citation type="submission" date="2025-08" db="UniProtKB">
        <authorList>
            <consortium name="RefSeq"/>
        </authorList>
    </citation>
    <scope>IDENTIFICATION</scope>
</reference>
<feature type="domain" description="CP12" evidence="2">
    <location>
        <begin position="120"/>
        <end position="189"/>
    </location>
</feature>
<name>A0A1U8L2Z8_GOSHI</name>
<sequence length="217" mass="24368">MGSGRKKNQCCNLLNQTSAAWNKNIQAKADKIFNFRRPFRIANATPKAIVLQHNFSSLNPKTNKQQWQPCVSLRAVANVHDSKKGGPVKVATLNQPWKRVSQSKRRMQVMKPVRAAPDSISEKVEKSVKEVQEACSDDPVSGECVAAWDEVKELSAAASHARDKKKDNDPLENYCKDNPKTDECRTYDNGSIIYIMTSFFVFGDEKFGVVLKLFLSC</sequence>
<accession>A0A1U8L2Z8</accession>
<protein>
    <submittedName>
        <fullName evidence="4">Calvin cycle protein CP12-1, chloroplastic</fullName>
    </submittedName>
</protein>
<proteinExistence type="predicted"/>
<organism evidence="3 4">
    <name type="scientific">Gossypium hirsutum</name>
    <name type="common">Upland cotton</name>
    <name type="synonym">Gossypium mexicanum</name>
    <dbReference type="NCBI Taxonomy" id="3635"/>
    <lineage>
        <taxon>Eukaryota</taxon>
        <taxon>Viridiplantae</taxon>
        <taxon>Streptophyta</taxon>
        <taxon>Embryophyta</taxon>
        <taxon>Tracheophyta</taxon>
        <taxon>Spermatophyta</taxon>
        <taxon>Magnoliopsida</taxon>
        <taxon>eudicotyledons</taxon>
        <taxon>Gunneridae</taxon>
        <taxon>Pentapetalae</taxon>
        <taxon>rosids</taxon>
        <taxon>malvids</taxon>
        <taxon>Malvales</taxon>
        <taxon>Malvaceae</taxon>
        <taxon>Malvoideae</taxon>
        <taxon>Gossypium</taxon>
    </lineage>
</organism>
<evidence type="ECO:0000313" key="4">
    <source>
        <dbReference type="RefSeq" id="XP_016709017.2"/>
    </source>
</evidence>
<dbReference type="AlphaFoldDB" id="A0A1U8L2Z8"/>
<dbReference type="KEGG" id="ghi:107923324"/>
<dbReference type="GO" id="GO:0009507">
    <property type="term" value="C:chloroplast"/>
    <property type="evidence" value="ECO:0000318"/>
    <property type="project" value="GO_Central"/>
</dbReference>
<feature type="disulfide bond" evidence="1">
    <location>
        <begin position="175"/>
        <end position="184"/>
    </location>
</feature>